<dbReference type="SUPFAM" id="SSF55003">
    <property type="entry name" value="PAP/Archaeal CCA-adding enzyme, C-terminal domain"/>
    <property type="match status" value="1"/>
</dbReference>
<dbReference type="GO" id="GO:0046872">
    <property type="term" value="F:metal ion binding"/>
    <property type="evidence" value="ECO:0007669"/>
    <property type="project" value="UniProtKB-KW"/>
</dbReference>
<feature type="binding site" evidence="13">
    <location>
        <begin position="66"/>
        <end position="68"/>
    </location>
    <ligand>
        <name>ATP</name>
        <dbReference type="ChEBI" id="CHEBI:30616"/>
    </ligand>
</feature>
<keyword evidence="7 14" id="KW-0479">Metal-binding</keyword>
<dbReference type="PANTHER" id="PTHR10682">
    <property type="entry name" value="POLY A POLYMERASE"/>
    <property type="match status" value="1"/>
</dbReference>
<dbReference type="Proteomes" id="UP000595437">
    <property type="component" value="Chromosome 12"/>
</dbReference>
<protein>
    <recommendedName>
        <fullName evidence="4">polynucleotide adenylyltransferase</fullName>
        <ecNumber evidence="4">2.7.7.19</ecNumber>
    </recommendedName>
</protein>
<keyword evidence="6" id="KW-0808">Transferase</keyword>
<comment type="similarity">
    <text evidence="3">Belongs to the poly(A) polymerase family.</text>
</comment>
<dbReference type="CDD" id="cd05402">
    <property type="entry name" value="NT_PAP_TUTase"/>
    <property type="match status" value="1"/>
</dbReference>
<feature type="binding site" evidence="13">
    <location>
        <position position="120"/>
    </location>
    <ligand>
        <name>ATP</name>
        <dbReference type="ChEBI" id="CHEBI:30616"/>
    </ligand>
</feature>
<dbReference type="SUPFAM" id="SSF81631">
    <property type="entry name" value="PAP/OAS1 substrate-binding domain"/>
    <property type="match status" value="1"/>
</dbReference>
<evidence type="ECO:0000313" key="19">
    <source>
        <dbReference type="EMBL" id="QQP37598.1"/>
    </source>
</evidence>
<evidence type="ECO:0000256" key="14">
    <source>
        <dbReference type="PIRSR" id="PIRSR018425-2"/>
    </source>
</evidence>
<evidence type="ECO:0000259" key="18">
    <source>
        <dbReference type="Pfam" id="PF20750"/>
    </source>
</evidence>
<keyword evidence="11" id="KW-0539">Nucleus</keyword>
<dbReference type="GO" id="GO:0031123">
    <property type="term" value="P:RNA 3'-end processing"/>
    <property type="evidence" value="ECO:0007669"/>
    <property type="project" value="InterPro"/>
</dbReference>
<comment type="catalytic activity">
    <reaction evidence="12">
        <text>RNA(n) + ATP = RNA(n)-3'-adenine ribonucleotide + diphosphate</text>
        <dbReference type="Rhea" id="RHEA:11332"/>
        <dbReference type="Rhea" id="RHEA-COMP:14527"/>
        <dbReference type="Rhea" id="RHEA-COMP:17347"/>
        <dbReference type="ChEBI" id="CHEBI:30616"/>
        <dbReference type="ChEBI" id="CHEBI:33019"/>
        <dbReference type="ChEBI" id="CHEBI:140395"/>
        <dbReference type="ChEBI" id="CHEBI:173115"/>
        <dbReference type="EC" id="2.7.7.19"/>
    </reaction>
</comment>
<evidence type="ECO:0000256" key="12">
    <source>
        <dbReference type="ARBA" id="ARBA00048830"/>
    </source>
</evidence>
<dbReference type="EC" id="2.7.7.19" evidence="4"/>
<evidence type="ECO:0000256" key="15">
    <source>
        <dbReference type="SAM" id="MobiDB-lite"/>
    </source>
</evidence>
<feature type="region of interest" description="Disordered" evidence="15">
    <location>
        <begin position="477"/>
        <end position="583"/>
    </location>
</feature>
<dbReference type="Pfam" id="PF04926">
    <property type="entry name" value="PAP_RNA-bind"/>
    <property type="match status" value="1"/>
</dbReference>
<dbReference type="Pfam" id="PF04928">
    <property type="entry name" value="PAP_central"/>
    <property type="match status" value="1"/>
</dbReference>
<evidence type="ECO:0000313" key="20">
    <source>
        <dbReference type="Proteomes" id="UP000595437"/>
    </source>
</evidence>
<feature type="domain" description="Poly(A) polymerase nucleotidyltransferase" evidence="18">
    <location>
        <begin position="2"/>
        <end position="130"/>
    </location>
</feature>
<keyword evidence="5" id="KW-0507">mRNA processing</keyword>
<dbReference type="Pfam" id="PF20750">
    <property type="entry name" value="PAP_NTPase"/>
    <property type="match status" value="2"/>
</dbReference>
<keyword evidence="8 13" id="KW-0547">Nucleotide-binding</keyword>
<dbReference type="OrthoDB" id="412748at2759"/>
<evidence type="ECO:0000259" key="17">
    <source>
        <dbReference type="Pfam" id="PF04928"/>
    </source>
</evidence>
<feature type="binding site" evidence="13">
    <location>
        <begin position="53"/>
        <end position="55"/>
    </location>
    <ligand>
        <name>ATP</name>
        <dbReference type="ChEBI" id="CHEBI:30616"/>
    </ligand>
</feature>
<dbReference type="PANTHER" id="PTHR10682:SF10">
    <property type="entry name" value="POLYNUCLEOTIDE ADENYLYLTRANSFERASE"/>
    <property type="match status" value="1"/>
</dbReference>
<evidence type="ECO:0000256" key="11">
    <source>
        <dbReference type="ARBA" id="ARBA00023242"/>
    </source>
</evidence>
<dbReference type="SUPFAM" id="SSF81301">
    <property type="entry name" value="Nucleotidyltransferase"/>
    <property type="match status" value="1"/>
</dbReference>
<feature type="binding site" evidence="13">
    <location>
        <position position="211"/>
    </location>
    <ligand>
        <name>ATP</name>
        <dbReference type="ChEBI" id="CHEBI:30616"/>
    </ligand>
</feature>
<dbReference type="Gene3D" id="3.30.70.590">
    <property type="entry name" value="Poly(A) polymerase predicted RNA binding domain"/>
    <property type="match status" value="1"/>
</dbReference>
<keyword evidence="9 13" id="KW-0067">ATP-binding</keyword>
<evidence type="ECO:0000256" key="8">
    <source>
        <dbReference type="ARBA" id="ARBA00022741"/>
    </source>
</evidence>
<dbReference type="InterPro" id="IPR043519">
    <property type="entry name" value="NT_sf"/>
</dbReference>
<dbReference type="InterPro" id="IPR007012">
    <property type="entry name" value="PolA_pol_cen_dom"/>
</dbReference>
<dbReference type="AlphaFoldDB" id="A0A7T8JWF4"/>
<comment type="cofactor">
    <cofactor evidence="14">
        <name>Mg(2+)</name>
        <dbReference type="ChEBI" id="CHEBI:18420"/>
    </cofactor>
    <text evidence="14">Binds 2 magnesium ions. Also active with manganese.</text>
</comment>
<proteinExistence type="inferred from homology"/>
<evidence type="ECO:0000256" key="5">
    <source>
        <dbReference type="ARBA" id="ARBA00022664"/>
    </source>
</evidence>
<dbReference type="PIRSF" id="PIRSF018425">
    <property type="entry name" value="PolyA_polymerase"/>
    <property type="match status" value="1"/>
</dbReference>
<dbReference type="Gene3D" id="3.30.460.10">
    <property type="entry name" value="Beta Polymerase, domain 2"/>
    <property type="match status" value="1"/>
</dbReference>
<dbReference type="InterPro" id="IPR014492">
    <property type="entry name" value="PolyA_polymerase"/>
</dbReference>
<evidence type="ECO:0000256" key="13">
    <source>
        <dbReference type="PIRSR" id="PIRSR018425-1"/>
    </source>
</evidence>
<dbReference type="InterPro" id="IPR007010">
    <property type="entry name" value="PolA_pol_RNA-bd_dom"/>
</dbReference>
<feature type="compositionally biased region" description="Low complexity" evidence="15">
    <location>
        <begin position="524"/>
        <end position="546"/>
    </location>
</feature>
<feature type="domain" description="Poly(A) polymerase central" evidence="17">
    <location>
        <begin position="193"/>
        <end position="337"/>
    </location>
</feature>
<dbReference type="InterPro" id="IPR011068">
    <property type="entry name" value="NuclTrfase_I-like_C"/>
</dbReference>
<accession>A0A7T8JWF4</accession>
<evidence type="ECO:0000259" key="16">
    <source>
        <dbReference type="Pfam" id="PF04926"/>
    </source>
</evidence>
<gene>
    <name evidence="19" type="ORF">FKW44_017913</name>
</gene>
<dbReference type="FunFam" id="3.30.460.10:FF:000002">
    <property type="entry name" value="Poly(A) polymerase alpha, putative"/>
    <property type="match status" value="1"/>
</dbReference>
<evidence type="ECO:0000256" key="6">
    <source>
        <dbReference type="ARBA" id="ARBA00022679"/>
    </source>
</evidence>
<dbReference type="GO" id="GO:0003723">
    <property type="term" value="F:RNA binding"/>
    <property type="evidence" value="ECO:0007669"/>
    <property type="project" value="InterPro"/>
</dbReference>
<evidence type="ECO:0000256" key="3">
    <source>
        <dbReference type="ARBA" id="ARBA00010912"/>
    </source>
</evidence>
<evidence type="ECO:0000256" key="9">
    <source>
        <dbReference type="ARBA" id="ARBA00022840"/>
    </source>
</evidence>
<name>A0A7T8JWF4_CALRO</name>
<feature type="binding site" evidence="13">
    <location>
        <position position="202"/>
    </location>
    <ligand>
        <name>ATP</name>
        <dbReference type="ChEBI" id="CHEBI:30616"/>
    </ligand>
</feature>
<comment type="cofactor">
    <cofactor evidence="1">
        <name>Mn(2+)</name>
        <dbReference type="ChEBI" id="CHEBI:29035"/>
    </cofactor>
</comment>
<keyword evidence="20" id="KW-1185">Reference proteome</keyword>
<feature type="domain" description="Poly(A) polymerase RNA-binding" evidence="16">
    <location>
        <begin position="340"/>
        <end position="398"/>
    </location>
</feature>
<feature type="binding site" evidence="14">
    <location>
        <position position="120"/>
    </location>
    <ligand>
        <name>Mg(2+)</name>
        <dbReference type="ChEBI" id="CHEBI:18420"/>
        <label>2</label>
        <note>catalytic</note>
    </ligand>
</feature>
<feature type="binding site" evidence="14">
    <location>
        <position position="68"/>
    </location>
    <ligand>
        <name>Mg(2+)</name>
        <dbReference type="ChEBI" id="CHEBI:18420"/>
        <label>1</label>
        <note>catalytic</note>
    </ligand>
</feature>
<feature type="non-terminal residue" evidence="19">
    <location>
        <position position="1"/>
    </location>
</feature>
<feature type="compositionally biased region" description="Low complexity" evidence="15">
    <location>
        <begin position="486"/>
        <end position="515"/>
    </location>
</feature>
<evidence type="ECO:0000256" key="10">
    <source>
        <dbReference type="ARBA" id="ARBA00022842"/>
    </source>
</evidence>
<feature type="binding site" evidence="14">
    <location>
        <position position="66"/>
    </location>
    <ligand>
        <name>Mg(2+)</name>
        <dbReference type="ChEBI" id="CHEBI:18420"/>
        <label>2</label>
        <note>catalytic</note>
    </ligand>
</feature>
<reference evidence="20" key="1">
    <citation type="submission" date="2021-01" db="EMBL/GenBank/DDBJ databases">
        <title>Caligus Genome Assembly.</title>
        <authorList>
            <person name="Gallardo-Escarate C."/>
        </authorList>
    </citation>
    <scope>NUCLEOTIDE SEQUENCE [LARGE SCALE GENOMIC DNA]</scope>
</reference>
<evidence type="ECO:0000256" key="1">
    <source>
        <dbReference type="ARBA" id="ARBA00001936"/>
    </source>
</evidence>
<sequence>PYGVFDSSEALGHRMAVLSQLNVLVKEWIQEVSLEKNMPSNLAETVGGHVYTFGSYRLGVHNRGADIDALCVAPRHILREDYFSSFVDKLRAQSEVSELRSVPEAFVPVIKMNFDGIEIDMTFARLALKVRSDLQGATQEAWEGHSHGLSQNIFLFFRNDPLLLKNLDPKCVRSLNGCRVTDEILNQVPNKDTFRLTLRGIKLWAKRHGIYSNVLGYLGGVSWAMLVARVCQLYPNADASQLIQKFFLVFSNWQWPQPVLLKKPEDVGLGFPVWDPRLNVSDRFHHMPIITPAYPQQNSTFNVSRSTLEIMKAEFKSSRQICDDLVVGKVGWDKLFETPNFFAKYRHFIVLEASSSSEEDQLEWYGLVESKVRHLVGNLERESIELAHVWPTTYPSQLKGQEKTCCYWFIGLIIKNVVEQNHLDLTTPIRNFTDIVMRSAHTIKIWKDGMKVEACYKRRKQLAKYLPPNERYKLKSERNVVKKRVVSSSDGDNLLNNNHNEESQQQQNQQQSGNLEDTEDQQHISDQQQQQQLSNTNTSSSSDSNSKVMISSSPSTEDKNAVQPPLKRTKTSEIELRNGLQIS</sequence>
<feature type="binding site" evidence="13">
    <location>
        <begin position="220"/>
        <end position="221"/>
    </location>
    <ligand>
        <name>ATP</name>
        <dbReference type="ChEBI" id="CHEBI:30616"/>
    </ligand>
</feature>
<feature type="binding site" evidence="14">
    <location>
        <position position="68"/>
    </location>
    <ligand>
        <name>Mg(2+)</name>
        <dbReference type="ChEBI" id="CHEBI:18420"/>
        <label>2</label>
        <note>catalytic</note>
    </ligand>
</feature>
<dbReference type="FunFam" id="1.10.1410.10:FF:000001">
    <property type="entry name" value="Putative poly(A) polymerase gamma"/>
    <property type="match status" value="1"/>
</dbReference>
<evidence type="ECO:0000256" key="7">
    <source>
        <dbReference type="ARBA" id="ARBA00022723"/>
    </source>
</evidence>
<dbReference type="EMBL" id="CP045901">
    <property type="protein sequence ID" value="QQP37598.1"/>
    <property type="molecule type" value="Genomic_DNA"/>
</dbReference>
<dbReference type="GO" id="GO:1990817">
    <property type="term" value="F:poly(A) RNA polymerase activity"/>
    <property type="evidence" value="ECO:0007669"/>
    <property type="project" value="UniProtKB-EC"/>
</dbReference>
<dbReference type="GO" id="GO:0005634">
    <property type="term" value="C:nucleus"/>
    <property type="evidence" value="ECO:0007669"/>
    <property type="project" value="UniProtKB-SubCell"/>
</dbReference>
<evidence type="ECO:0000256" key="2">
    <source>
        <dbReference type="ARBA" id="ARBA00004123"/>
    </source>
</evidence>
<dbReference type="Gene3D" id="1.10.1410.10">
    <property type="match status" value="1"/>
</dbReference>
<dbReference type="InterPro" id="IPR048840">
    <property type="entry name" value="PolA_pol_NTPase"/>
</dbReference>
<keyword evidence="10 14" id="KW-0460">Magnesium</keyword>
<evidence type="ECO:0000256" key="4">
    <source>
        <dbReference type="ARBA" id="ARBA00012388"/>
    </source>
</evidence>
<comment type="subcellular location">
    <subcellularLocation>
        <location evidence="2">Nucleus</location>
    </subcellularLocation>
</comment>
<dbReference type="GO" id="GO:0005524">
    <property type="term" value="F:ATP binding"/>
    <property type="evidence" value="ECO:0007669"/>
    <property type="project" value="UniProtKB-KW"/>
</dbReference>
<feature type="binding site" evidence="14">
    <location>
        <position position="66"/>
    </location>
    <ligand>
        <name>Mg(2+)</name>
        <dbReference type="ChEBI" id="CHEBI:18420"/>
        <label>1</label>
        <note>catalytic</note>
    </ligand>
</feature>
<feature type="domain" description="Poly(A) polymerase nucleotidyltransferase" evidence="18">
    <location>
        <begin position="160"/>
        <end position="188"/>
    </location>
</feature>
<dbReference type="GO" id="GO:0006397">
    <property type="term" value="P:mRNA processing"/>
    <property type="evidence" value="ECO:0007669"/>
    <property type="project" value="UniProtKB-KW"/>
</dbReference>
<organism evidence="19 20">
    <name type="scientific">Caligus rogercresseyi</name>
    <name type="common">Sea louse</name>
    <dbReference type="NCBI Taxonomy" id="217165"/>
    <lineage>
        <taxon>Eukaryota</taxon>
        <taxon>Metazoa</taxon>
        <taxon>Ecdysozoa</taxon>
        <taxon>Arthropoda</taxon>
        <taxon>Crustacea</taxon>
        <taxon>Multicrustacea</taxon>
        <taxon>Hexanauplia</taxon>
        <taxon>Copepoda</taxon>
        <taxon>Siphonostomatoida</taxon>
        <taxon>Caligidae</taxon>
        <taxon>Caligus</taxon>
    </lineage>
</organism>